<dbReference type="RefSeq" id="XP_062792504.1">
    <property type="nucleotide sequence ID" value="XM_062936453.1"/>
</dbReference>
<dbReference type="EMBL" id="CP141886">
    <property type="protein sequence ID" value="WRT67764.1"/>
    <property type="molecule type" value="Genomic_DNA"/>
</dbReference>
<protein>
    <submittedName>
        <fullName evidence="2">Uncharacterized protein</fullName>
    </submittedName>
</protein>
<organism evidence="2 3">
    <name type="scientific">Kwoniella shivajii</name>
    <dbReference type="NCBI Taxonomy" id="564305"/>
    <lineage>
        <taxon>Eukaryota</taxon>
        <taxon>Fungi</taxon>
        <taxon>Dikarya</taxon>
        <taxon>Basidiomycota</taxon>
        <taxon>Agaricomycotina</taxon>
        <taxon>Tremellomycetes</taxon>
        <taxon>Tremellales</taxon>
        <taxon>Cryptococcaceae</taxon>
        <taxon>Kwoniella</taxon>
    </lineage>
</organism>
<evidence type="ECO:0000313" key="2">
    <source>
        <dbReference type="EMBL" id="WRT67764.1"/>
    </source>
</evidence>
<dbReference type="Proteomes" id="UP001329825">
    <property type="component" value="Chromosome 6"/>
</dbReference>
<gene>
    <name evidence="2" type="ORF">IL334_004737</name>
</gene>
<keyword evidence="3" id="KW-1185">Reference proteome</keyword>
<reference evidence="2 3" key="1">
    <citation type="submission" date="2024-01" db="EMBL/GenBank/DDBJ databases">
        <title>Comparative genomics of Cryptococcus and Kwoniella reveals pathogenesis evolution and contrasting modes of karyotype evolution via chromosome fusion or intercentromeric recombination.</title>
        <authorList>
            <person name="Coelho M.A."/>
            <person name="David-Palma M."/>
            <person name="Shea T."/>
            <person name="Bowers K."/>
            <person name="McGinley-Smith S."/>
            <person name="Mohammad A.W."/>
            <person name="Gnirke A."/>
            <person name="Yurkov A.M."/>
            <person name="Nowrousian M."/>
            <person name="Sun S."/>
            <person name="Cuomo C.A."/>
            <person name="Heitman J."/>
        </authorList>
    </citation>
    <scope>NUCLEOTIDE SEQUENCE [LARGE SCALE GENOMIC DNA]</scope>
    <source>
        <strain evidence="2">CBS 11374</strain>
    </source>
</reference>
<evidence type="ECO:0000313" key="3">
    <source>
        <dbReference type="Proteomes" id="UP001329825"/>
    </source>
</evidence>
<proteinExistence type="predicted"/>
<name>A0ABZ1D167_9TREE</name>
<dbReference type="GeneID" id="87956868"/>
<feature type="compositionally biased region" description="Polar residues" evidence="1">
    <location>
        <begin position="1"/>
        <end position="19"/>
    </location>
</feature>
<accession>A0ABZ1D167</accession>
<sequence>MSDQNPNSLQDPSFSSGAQTLDYPESLPITSQPEAESKPRLKPFIEAPQGEGTRNQPLGSEALGDPVGCGPDQWGKWLMACGRC</sequence>
<evidence type="ECO:0000256" key="1">
    <source>
        <dbReference type="SAM" id="MobiDB-lite"/>
    </source>
</evidence>
<feature type="region of interest" description="Disordered" evidence="1">
    <location>
        <begin position="1"/>
        <end position="69"/>
    </location>
</feature>